<feature type="transmembrane region" description="Helical" evidence="1">
    <location>
        <begin position="101"/>
        <end position="123"/>
    </location>
</feature>
<keyword evidence="1" id="KW-1003">Cell membrane</keyword>
<comment type="subcellular location">
    <subcellularLocation>
        <location evidence="1">Cell inner membrane</location>
        <topology evidence="1">Multi-pass membrane protein</topology>
    </subcellularLocation>
</comment>
<dbReference type="GO" id="GO:0005886">
    <property type="term" value="C:plasma membrane"/>
    <property type="evidence" value="ECO:0007669"/>
    <property type="project" value="UniProtKB-SubCell"/>
</dbReference>
<keyword evidence="1" id="KW-0997">Cell inner membrane</keyword>
<feature type="transmembrane region" description="Helical" evidence="1">
    <location>
        <begin position="185"/>
        <end position="213"/>
    </location>
</feature>
<reference evidence="2" key="1">
    <citation type="submission" date="2021-06" db="EMBL/GenBank/DDBJ databases">
        <title>Elioraea tepida, sp. nov., a moderately thermophilic aerobic anoxygenic phototrophic bacterium isolated from an alkaline siliceous hot spring mat community in Yellowstone National Park, WY, USA.</title>
        <authorList>
            <person name="Saini M.K."/>
            <person name="Yoshida S."/>
            <person name="Sebastian A."/>
            <person name="Hirose S."/>
            <person name="Hara E."/>
            <person name="Tamaki H."/>
            <person name="Soulier N.T."/>
            <person name="Albert I."/>
            <person name="Hanada S."/>
            <person name="Bryant D.A."/>
            <person name="Tank M."/>
        </authorList>
    </citation>
    <scope>NUCLEOTIDE SEQUENCE</scope>
    <source>
        <strain evidence="2">MS-P2</strain>
    </source>
</reference>
<evidence type="ECO:0000313" key="3">
    <source>
        <dbReference type="Proteomes" id="UP000694001"/>
    </source>
</evidence>
<dbReference type="NCBIfam" id="TIGR00697">
    <property type="entry name" value="queuosine precursor transporter"/>
    <property type="match status" value="1"/>
</dbReference>
<keyword evidence="1" id="KW-0812">Transmembrane</keyword>
<name>A0A975U5A5_9PROT</name>
<keyword evidence="1" id="KW-0472">Membrane</keyword>
<proteinExistence type="inferred from homology"/>
<dbReference type="AlphaFoldDB" id="A0A975U5A5"/>
<keyword evidence="1" id="KW-1133">Transmembrane helix</keyword>
<dbReference type="EMBL" id="CP076448">
    <property type="protein sequence ID" value="QXM26352.1"/>
    <property type="molecule type" value="Genomic_DNA"/>
</dbReference>
<feature type="transmembrane region" description="Helical" evidence="1">
    <location>
        <begin position="20"/>
        <end position="39"/>
    </location>
</feature>
<accession>A0A975U5A5</accession>
<comment type="similarity">
    <text evidence="1">Belongs to the vitamin uptake transporter (VUT/ECF) (TC 2.A.88) family. Q precursor transporter subfamily.</text>
</comment>
<gene>
    <name evidence="2" type="ORF">KO353_13650</name>
</gene>
<dbReference type="PANTHER" id="PTHR34300:SF2">
    <property type="entry name" value="QUEUOSINE PRECURSOR TRANSPORTER-RELATED"/>
    <property type="match status" value="1"/>
</dbReference>
<dbReference type="HAMAP" id="MF_02088">
    <property type="entry name" value="Q_prec_transport"/>
    <property type="match status" value="1"/>
</dbReference>
<dbReference type="KEGG" id="elio:KO353_13650"/>
<organism evidence="2 3">
    <name type="scientific">Elioraea tepida</name>
    <dbReference type="NCBI Taxonomy" id="2843330"/>
    <lineage>
        <taxon>Bacteria</taxon>
        <taxon>Pseudomonadati</taxon>
        <taxon>Pseudomonadota</taxon>
        <taxon>Alphaproteobacteria</taxon>
        <taxon>Acetobacterales</taxon>
        <taxon>Elioraeaceae</taxon>
        <taxon>Elioraea</taxon>
    </lineage>
</organism>
<keyword evidence="3" id="KW-1185">Reference proteome</keyword>
<evidence type="ECO:0000256" key="1">
    <source>
        <dbReference type="HAMAP-Rule" id="MF_02088"/>
    </source>
</evidence>
<dbReference type="PANTHER" id="PTHR34300">
    <property type="entry name" value="QUEUOSINE PRECURSOR TRANSPORTER-RELATED"/>
    <property type="match status" value="1"/>
</dbReference>
<feature type="transmembrane region" description="Helical" evidence="1">
    <location>
        <begin position="72"/>
        <end position="89"/>
    </location>
</feature>
<feature type="transmembrane region" description="Helical" evidence="1">
    <location>
        <begin position="46"/>
        <end position="66"/>
    </location>
</feature>
<evidence type="ECO:0000313" key="2">
    <source>
        <dbReference type="EMBL" id="QXM26352.1"/>
    </source>
</evidence>
<comment type="function">
    <text evidence="1">Involved in the import of queuosine (Q) precursors, required for Q precursor salvage.</text>
</comment>
<dbReference type="Proteomes" id="UP000694001">
    <property type="component" value="Chromosome"/>
</dbReference>
<dbReference type="GO" id="GO:0022857">
    <property type="term" value="F:transmembrane transporter activity"/>
    <property type="evidence" value="ECO:0007669"/>
    <property type="project" value="UniProtKB-UniRule"/>
</dbReference>
<feature type="transmembrane region" description="Helical" evidence="1">
    <location>
        <begin position="225"/>
        <end position="248"/>
    </location>
</feature>
<feature type="transmembrane region" description="Helical" evidence="1">
    <location>
        <begin position="143"/>
        <end position="164"/>
    </location>
</feature>
<keyword evidence="1" id="KW-0813">Transport</keyword>
<protein>
    <recommendedName>
        <fullName evidence="1">Probable queuosine precursor transporter</fullName>
        <shortName evidence="1">Q precursor transporter</shortName>
    </recommendedName>
</protein>
<dbReference type="Pfam" id="PF02592">
    <property type="entry name" value="Vut_1"/>
    <property type="match status" value="1"/>
</dbReference>
<dbReference type="InterPro" id="IPR003744">
    <property type="entry name" value="YhhQ"/>
</dbReference>
<sequence>MPLSPSALVSALNALPPDAVWVMMVVAAFGSVLGMLAAFGRAGVTVFVAVAVLAANLQVLKVVPFVLLPGPVAEGTVVFAATFLATDILTEHYGAAAAREAVWLGFAAHLLMTVLMLLALGYRPLDAEAAGEGLAWALPFHDHLAALFTPAPALFAAGMTSYLASQLLDIRLFLAIRAVTGARALWLRNTASTAASALIDNTLFSTLAFVVFADTPVGWGELWRTYILGTWLVRVGLAVLDTPAMYLAGRLLPERRR</sequence>